<organism evidence="2 3">
    <name type="scientific">Salipiger marinus</name>
    <dbReference type="NCBI Taxonomy" id="555512"/>
    <lineage>
        <taxon>Bacteria</taxon>
        <taxon>Pseudomonadati</taxon>
        <taxon>Pseudomonadota</taxon>
        <taxon>Alphaproteobacteria</taxon>
        <taxon>Rhodobacterales</taxon>
        <taxon>Roseobacteraceae</taxon>
        <taxon>Salipiger</taxon>
    </lineage>
</organism>
<accession>A0A1G8SN08</accession>
<feature type="transmembrane region" description="Helical" evidence="1">
    <location>
        <begin position="6"/>
        <end position="25"/>
    </location>
</feature>
<dbReference type="InterPro" id="IPR005133">
    <property type="entry name" value="PhaG_MnhG_YufB"/>
</dbReference>
<dbReference type="GO" id="GO:0015385">
    <property type="term" value="F:sodium:proton antiporter activity"/>
    <property type="evidence" value="ECO:0007669"/>
    <property type="project" value="TreeGrafter"/>
</dbReference>
<dbReference type="PANTHER" id="PTHR34703">
    <property type="entry name" value="ANTIPORTER SUBUNIT MNHG2-RELATED"/>
    <property type="match status" value="1"/>
</dbReference>
<evidence type="ECO:0000313" key="3">
    <source>
        <dbReference type="Proteomes" id="UP000199093"/>
    </source>
</evidence>
<keyword evidence="1" id="KW-0472">Membrane</keyword>
<dbReference type="NCBIfam" id="TIGR01300">
    <property type="entry name" value="CPA3_mnhG_phaG"/>
    <property type="match status" value="1"/>
</dbReference>
<dbReference type="Pfam" id="PF03334">
    <property type="entry name" value="PhaG_MnhG_YufB"/>
    <property type="match status" value="1"/>
</dbReference>
<feature type="transmembrane region" description="Helical" evidence="1">
    <location>
        <begin position="37"/>
        <end position="56"/>
    </location>
</feature>
<dbReference type="STRING" id="555512.SAMN04487993_102548"/>
<dbReference type="NCBIfam" id="NF009314">
    <property type="entry name" value="PRK12674.1-2"/>
    <property type="match status" value="1"/>
</dbReference>
<dbReference type="AlphaFoldDB" id="A0A1G8SN08"/>
<keyword evidence="3" id="KW-1185">Reference proteome</keyword>
<dbReference type="OrthoDB" id="4427992at2"/>
<keyword evidence="1" id="KW-0812">Transmembrane</keyword>
<sequence>MTEMITALLIAVGALFAAIGGLGLLRLPDVLMRMHASTKIGTLASSLITVAAAVHFGTAEVWIRAVAIVVLLLLTAPIAAHMIGRAAVTTRVPLWRTPPHDEVDKD</sequence>
<dbReference type="PANTHER" id="PTHR34703:SF1">
    <property type="entry name" value="ANTIPORTER SUBUNIT MNHG2-RELATED"/>
    <property type="match status" value="1"/>
</dbReference>
<reference evidence="2 3" key="1">
    <citation type="submission" date="2016-10" db="EMBL/GenBank/DDBJ databases">
        <authorList>
            <person name="de Groot N.N."/>
        </authorList>
    </citation>
    <scope>NUCLEOTIDE SEQUENCE [LARGE SCALE GENOMIC DNA]</scope>
    <source>
        <strain evidence="2 3">DSM 26424</strain>
    </source>
</reference>
<evidence type="ECO:0000313" key="2">
    <source>
        <dbReference type="EMBL" id="SDJ30581.1"/>
    </source>
</evidence>
<feature type="transmembrane region" description="Helical" evidence="1">
    <location>
        <begin position="62"/>
        <end position="83"/>
    </location>
</feature>
<proteinExistence type="predicted"/>
<dbReference type="RefSeq" id="WP_089850991.1">
    <property type="nucleotide sequence ID" value="NZ_FNEJ01000025.1"/>
</dbReference>
<dbReference type="EMBL" id="FNEJ01000025">
    <property type="protein sequence ID" value="SDJ30581.1"/>
    <property type="molecule type" value="Genomic_DNA"/>
</dbReference>
<protein>
    <submittedName>
        <fullName evidence="2">Multisubunit sodium/proton antiporter, MrpG subunit</fullName>
    </submittedName>
</protein>
<gene>
    <name evidence="2" type="ORF">SAMN04487993_102548</name>
</gene>
<keyword evidence="1" id="KW-1133">Transmembrane helix</keyword>
<name>A0A1G8SN08_9RHOB</name>
<dbReference type="Proteomes" id="UP000199093">
    <property type="component" value="Unassembled WGS sequence"/>
</dbReference>
<evidence type="ECO:0000256" key="1">
    <source>
        <dbReference type="SAM" id="Phobius"/>
    </source>
</evidence>